<evidence type="ECO:0000256" key="1">
    <source>
        <dbReference type="ARBA" id="ARBA00001974"/>
    </source>
</evidence>
<comment type="cofactor">
    <cofactor evidence="1">
        <name>FAD</name>
        <dbReference type="ChEBI" id="CHEBI:57692"/>
    </cofactor>
</comment>
<evidence type="ECO:0000313" key="9">
    <source>
        <dbReference type="Proteomes" id="UP001500279"/>
    </source>
</evidence>
<dbReference type="InterPro" id="IPR036250">
    <property type="entry name" value="AcylCo_DH-like_C"/>
</dbReference>
<reference evidence="9" key="1">
    <citation type="journal article" date="2019" name="Int. J. Syst. Evol. Microbiol.">
        <title>The Global Catalogue of Microorganisms (GCM) 10K type strain sequencing project: providing services to taxonomists for standard genome sequencing and annotation.</title>
        <authorList>
            <consortium name="The Broad Institute Genomics Platform"/>
            <consortium name="The Broad Institute Genome Sequencing Center for Infectious Disease"/>
            <person name="Wu L."/>
            <person name="Ma J."/>
        </authorList>
    </citation>
    <scope>NUCLEOTIDE SEQUENCE [LARGE SCALE GENOMIC DNA]</scope>
    <source>
        <strain evidence="9">JCM 15503</strain>
    </source>
</reference>
<evidence type="ECO:0000256" key="4">
    <source>
        <dbReference type="ARBA" id="ARBA00022827"/>
    </source>
</evidence>
<dbReference type="Gene3D" id="2.40.110.10">
    <property type="entry name" value="Butyryl-CoA Dehydrogenase, subunit A, domain 2"/>
    <property type="match status" value="1"/>
</dbReference>
<dbReference type="CDD" id="cd00567">
    <property type="entry name" value="ACAD"/>
    <property type="match status" value="1"/>
</dbReference>
<keyword evidence="9" id="KW-1185">Reference proteome</keyword>
<dbReference type="Proteomes" id="UP001500279">
    <property type="component" value="Unassembled WGS sequence"/>
</dbReference>
<dbReference type="InterPro" id="IPR046373">
    <property type="entry name" value="Acyl-CoA_Oxase/DH_mid-dom_sf"/>
</dbReference>
<evidence type="ECO:0000313" key="8">
    <source>
        <dbReference type="EMBL" id="GAA0770587.1"/>
    </source>
</evidence>
<dbReference type="InterPro" id="IPR009100">
    <property type="entry name" value="AcylCoA_DH/oxidase_NM_dom_sf"/>
</dbReference>
<evidence type="ECO:0000259" key="5">
    <source>
        <dbReference type="Pfam" id="PF00441"/>
    </source>
</evidence>
<accession>A0ABP3VZB8</accession>
<feature type="domain" description="Acyl-CoA dehydrogenase/oxidase C-terminal" evidence="5">
    <location>
        <begin position="287"/>
        <end position="382"/>
    </location>
</feature>
<dbReference type="PANTHER" id="PTHR43831:SF1">
    <property type="entry name" value="ISOBUTYRYL-COA DEHYDROGENASE, MITOCHONDRIAL"/>
    <property type="match status" value="1"/>
</dbReference>
<organism evidence="8 9">
    <name type="scientific">Ideonella azotifigens</name>
    <dbReference type="NCBI Taxonomy" id="513160"/>
    <lineage>
        <taxon>Bacteria</taxon>
        <taxon>Pseudomonadati</taxon>
        <taxon>Pseudomonadota</taxon>
        <taxon>Betaproteobacteria</taxon>
        <taxon>Burkholderiales</taxon>
        <taxon>Sphaerotilaceae</taxon>
        <taxon>Ideonella</taxon>
    </lineage>
</organism>
<comment type="similarity">
    <text evidence="2">Belongs to the acyl-CoA dehydrogenase family.</text>
</comment>
<dbReference type="Pfam" id="PF02771">
    <property type="entry name" value="Acyl-CoA_dh_N"/>
    <property type="match status" value="1"/>
</dbReference>
<evidence type="ECO:0000256" key="2">
    <source>
        <dbReference type="ARBA" id="ARBA00009347"/>
    </source>
</evidence>
<dbReference type="InterPro" id="IPR009075">
    <property type="entry name" value="AcylCo_DH/oxidase_C"/>
</dbReference>
<evidence type="ECO:0000259" key="6">
    <source>
        <dbReference type="Pfam" id="PF02770"/>
    </source>
</evidence>
<dbReference type="SUPFAM" id="SSF47203">
    <property type="entry name" value="Acyl-CoA dehydrogenase C-terminal domain-like"/>
    <property type="match status" value="1"/>
</dbReference>
<gene>
    <name evidence="8" type="ORF">GCM10009107_62400</name>
</gene>
<dbReference type="InterPro" id="IPR006091">
    <property type="entry name" value="Acyl-CoA_Oxase/DH_mid-dom"/>
</dbReference>
<dbReference type="Gene3D" id="1.10.540.10">
    <property type="entry name" value="Acyl-CoA dehydrogenase/oxidase, N-terminal domain"/>
    <property type="match status" value="1"/>
</dbReference>
<dbReference type="RefSeq" id="WP_231012502.1">
    <property type="nucleotide sequence ID" value="NZ_BAAAEW010000052.1"/>
</dbReference>
<dbReference type="PIRSF" id="PIRSF016578">
    <property type="entry name" value="HsaA"/>
    <property type="match status" value="1"/>
</dbReference>
<name>A0ABP3VZB8_9BURK</name>
<comment type="caution">
    <text evidence="8">The sequence shown here is derived from an EMBL/GenBank/DDBJ whole genome shotgun (WGS) entry which is preliminary data.</text>
</comment>
<feature type="domain" description="Acyl-CoA oxidase/dehydrogenase middle" evidence="6">
    <location>
        <begin position="142"/>
        <end position="232"/>
    </location>
</feature>
<dbReference type="Gene3D" id="1.20.140.10">
    <property type="entry name" value="Butyryl-CoA Dehydrogenase, subunit A, domain 3"/>
    <property type="match status" value="1"/>
</dbReference>
<protein>
    <submittedName>
        <fullName evidence="8">Acyl-CoA dehydrogenase family protein</fullName>
    </submittedName>
</protein>
<proteinExistence type="inferred from homology"/>
<dbReference type="PANTHER" id="PTHR43831">
    <property type="entry name" value="ISOBUTYRYL-COA DEHYDROGENASE"/>
    <property type="match status" value="1"/>
</dbReference>
<sequence length="403" mass="42884">MTLLAEPAQFAPDSHAKAATLASRAAEVDLQALSAALAATSAVHDAEASFPHANFALLQRHGLLALTVAEADGGAGAGLQRAREVIAAVSRGDPATALVLTMQYLQTRALSHPGNGWPEALRRQVLHSVVHDGALLNALRVEPELGTPARGGLPATVAQRCAEGWRVSGHKLYSTGVEGLSWLVVWGRSDETPVRTGAFLVPRQAPGVRIVKTWDSLGQRASGSHDVLLEQVLIPASHALELREPADWSRAPDAEQQHWMHVLLGALYDAIALNARDWLIHFLRTRAPASLGAPLATLPRAQEALGEIELLLQANRLQLDAAARDGDAGHPWSPADSGLLKTAVTRNAIEVVERALKLTGNHGMARANPLERYHRDVLCGRIHTPQEDSACIAAGRAALQAAS</sequence>
<evidence type="ECO:0000259" key="7">
    <source>
        <dbReference type="Pfam" id="PF02771"/>
    </source>
</evidence>
<keyword evidence="3" id="KW-0285">Flavoprotein</keyword>
<dbReference type="EMBL" id="BAAAEW010000052">
    <property type="protein sequence ID" value="GAA0770587.1"/>
    <property type="molecule type" value="Genomic_DNA"/>
</dbReference>
<dbReference type="InterPro" id="IPR037069">
    <property type="entry name" value="AcylCoA_DH/ox_N_sf"/>
</dbReference>
<feature type="domain" description="Acyl-CoA dehydrogenase/oxidase N-terminal" evidence="7">
    <location>
        <begin position="37"/>
        <end position="112"/>
    </location>
</feature>
<dbReference type="Pfam" id="PF00441">
    <property type="entry name" value="Acyl-CoA_dh_1"/>
    <property type="match status" value="1"/>
</dbReference>
<evidence type="ECO:0000256" key="3">
    <source>
        <dbReference type="ARBA" id="ARBA00022630"/>
    </source>
</evidence>
<dbReference type="InterPro" id="IPR052547">
    <property type="entry name" value="Mito_Isobutyryl-CoADH"/>
</dbReference>
<dbReference type="InterPro" id="IPR013786">
    <property type="entry name" value="AcylCoA_DH/ox_N"/>
</dbReference>
<dbReference type="SUPFAM" id="SSF56645">
    <property type="entry name" value="Acyl-CoA dehydrogenase NM domain-like"/>
    <property type="match status" value="1"/>
</dbReference>
<keyword evidence="4" id="KW-0274">FAD</keyword>
<dbReference type="Pfam" id="PF02770">
    <property type="entry name" value="Acyl-CoA_dh_M"/>
    <property type="match status" value="1"/>
</dbReference>